<evidence type="ECO:0000313" key="2">
    <source>
        <dbReference type="EMBL" id="PRX48492.1"/>
    </source>
</evidence>
<proteinExistence type="predicted"/>
<protein>
    <submittedName>
        <fullName evidence="2">Uncharacterized protein</fullName>
    </submittedName>
</protein>
<gene>
    <name evidence="2" type="ORF">B0I33_104309</name>
</gene>
<feature type="region of interest" description="Disordered" evidence="1">
    <location>
        <begin position="113"/>
        <end position="135"/>
    </location>
</feature>
<evidence type="ECO:0000313" key="3">
    <source>
        <dbReference type="Proteomes" id="UP000238362"/>
    </source>
</evidence>
<evidence type="ECO:0000256" key="1">
    <source>
        <dbReference type="SAM" id="MobiDB-lite"/>
    </source>
</evidence>
<dbReference type="EMBL" id="PVNH01000004">
    <property type="protein sequence ID" value="PRX48492.1"/>
    <property type="molecule type" value="Genomic_DNA"/>
</dbReference>
<keyword evidence="3" id="KW-1185">Reference proteome</keyword>
<accession>A0A2T0LWU4</accession>
<sequence length="135" mass="15514">MIVNGPRGKVVEVGLFDRLRKRSGGKDRPGTLRGATDADTEHLQAWAARRRGVEAFVEPRTAVTETTVVLVAHDGEWTRRRIGSLDAAQRFGKKNSIPVYEAAKTGYPRRMREYTERQRILERKRRQERDDAPRE</sequence>
<reference evidence="2 3" key="1">
    <citation type="submission" date="2018-03" db="EMBL/GenBank/DDBJ databases">
        <title>Genomic Encyclopedia of Type Strains, Phase III (KMG-III): the genomes of soil and plant-associated and newly described type strains.</title>
        <authorList>
            <person name="Whitman W."/>
        </authorList>
    </citation>
    <scope>NUCLEOTIDE SEQUENCE [LARGE SCALE GENOMIC DNA]</scope>
    <source>
        <strain evidence="2 3">CGMCC 4.7125</strain>
    </source>
</reference>
<comment type="caution">
    <text evidence="2">The sequence shown here is derived from an EMBL/GenBank/DDBJ whole genome shotgun (WGS) entry which is preliminary data.</text>
</comment>
<name>A0A2T0LWU4_9PSEU</name>
<dbReference type="OrthoDB" id="5192422at2"/>
<organism evidence="2 3">
    <name type="scientific">Prauserella shujinwangii</name>
    <dbReference type="NCBI Taxonomy" id="1453103"/>
    <lineage>
        <taxon>Bacteria</taxon>
        <taxon>Bacillati</taxon>
        <taxon>Actinomycetota</taxon>
        <taxon>Actinomycetes</taxon>
        <taxon>Pseudonocardiales</taxon>
        <taxon>Pseudonocardiaceae</taxon>
        <taxon>Prauserella</taxon>
    </lineage>
</organism>
<dbReference type="AlphaFoldDB" id="A0A2T0LWU4"/>
<dbReference type="Proteomes" id="UP000238362">
    <property type="component" value="Unassembled WGS sequence"/>
</dbReference>